<proteinExistence type="predicted"/>
<evidence type="ECO:0008006" key="3">
    <source>
        <dbReference type="Google" id="ProtNLM"/>
    </source>
</evidence>
<dbReference type="Proteomes" id="UP001159427">
    <property type="component" value="Unassembled WGS sequence"/>
</dbReference>
<keyword evidence="2" id="KW-1185">Reference proteome</keyword>
<sequence>MLSQKGGYSKDVEHAISMLMSHVQNNKGLLTLWAVRNDSLFEAAVEHNIVSGVSAILSEALPDYQPRWLKGVAGVIVTQVILFLTTRHPITLLEIIQQHVSFQDTLKSFLTPLQKVQLAIYSDIKANPSKSMVLSWLHPSVNVNTQSGGGKSFVPGIGIRAKTTDRWADVSRQELSTEAEKYGVSCVNVAIAFGNGSECSTSDLTKRSPKSEMKKGIKLPKRELNNSLVALIDAVTGNGGNEEDVQDFLNGTLIQDEITGSNSTAQVLSVKLRDSINQLSGSQARETCGRGE</sequence>
<organism evidence="1 2">
    <name type="scientific">Porites evermanni</name>
    <dbReference type="NCBI Taxonomy" id="104178"/>
    <lineage>
        <taxon>Eukaryota</taxon>
        <taxon>Metazoa</taxon>
        <taxon>Cnidaria</taxon>
        <taxon>Anthozoa</taxon>
        <taxon>Hexacorallia</taxon>
        <taxon>Scleractinia</taxon>
        <taxon>Fungiina</taxon>
        <taxon>Poritidae</taxon>
        <taxon>Porites</taxon>
    </lineage>
</organism>
<dbReference type="EMBL" id="CALNXI010000230">
    <property type="protein sequence ID" value="CAH3022717.1"/>
    <property type="molecule type" value="Genomic_DNA"/>
</dbReference>
<protein>
    <recommendedName>
        <fullName evidence="3">Vitellogenin</fullName>
    </recommendedName>
</protein>
<evidence type="ECO:0000313" key="2">
    <source>
        <dbReference type="Proteomes" id="UP001159427"/>
    </source>
</evidence>
<comment type="caution">
    <text evidence="1">The sequence shown here is derived from an EMBL/GenBank/DDBJ whole genome shotgun (WGS) entry which is preliminary data.</text>
</comment>
<accession>A0ABN8M551</accession>
<name>A0ABN8M551_9CNID</name>
<evidence type="ECO:0000313" key="1">
    <source>
        <dbReference type="EMBL" id="CAH3022717.1"/>
    </source>
</evidence>
<gene>
    <name evidence="1" type="ORF">PEVE_00016568</name>
</gene>
<reference evidence="1 2" key="1">
    <citation type="submission" date="2022-05" db="EMBL/GenBank/DDBJ databases">
        <authorList>
            <consortium name="Genoscope - CEA"/>
            <person name="William W."/>
        </authorList>
    </citation>
    <scope>NUCLEOTIDE SEQUENCE [LARGE SCALE GENOMIC DNA]</scope>
</reference>